<dbReference type="EMBL" id="BJXX01000202">
    <property type="protein sequence ID" value="GEN36573.1"/>
    <property type="molecule type" value="Genomic_DNA"/>
</dbReference>
<evidence type="ECO:0000256" key="1">
    <source>
        <dbReference type="SAM" id="MobiDB-lite"/>
    </source>
</evidence>
<dbReference type="AlphaFoldDB" id="A0A511VG93"/>
<keyword evidence="3" id="KW-1185">Reference proteome</keyword>
<proteinExistence type="predicted"/>
<comment type="caution">
    <text evidence="2">The sequence shown here is derived from an EMBL/GenBank/DDBJ whole genome shotgun (WGS) entry which is preliminary data.</text>
</comment>
<dbReference type="RefSeq" id="WP_146812214.1">
    <property type="nucleotide sequence ID" value="NZ_BJXX01000202.1"/>
</dbReference>
<reference evidence="2 3" key="1">
    <citation type="submission" date="2019-07" db="EMBL/GenBank/DDBJ databases">
        <title>Whole genome shotgun sequence of Aneurinibacillus danicus NBRC 102444.</title>
        <authorList>
            <person name="Hosoyama A."/>
            <person name="Uohara A."/>
            <person name="Ohji S."/>
            <person name="Ichikawa N."/>
        </authorList>
    </citation>
    <scope>NUCLEOTIDE SEQUENCE [LARGE SCALE GENOMIC DNA]</scope>
    <source>
        <strain evidence="2 3">NBRC 102444</strain>
    </source>
</reference>
<accession>A0A511VG93</accession>
<sequence>MARSRYSKRKRSKQKQALAKSTAPLTNVNDFGGARITKSKLRTGDSVPRRVRRELSLDERKLNTLPVDGLMDLLIDAHPDVGFALWNFLRIGNTDYTINVKKLNSDGEFAQGKKIISQFIQALSMPNPERYENNRSLDNVINQLLLTTVTRGAASLEMVLGESMSGVAFFAPIDPATIEFKFENDRFIPYQDSISLDIPTFLYEALDPLIDSPNGRSPFLNAIQTVMFQLQLLNDIKAVVHNQGYPRLDIKVVEELVLKRMPPAIRQNEEKKRQYLQDKLQEIIGMYESLEPDSTFVHYDSVEMGMVGGKSGGGGAMFDVEKLMAAIDGLLAAALKTLTTILGRRSTGNTESFAKLEVKLYLKSVKAIQDVVAKLLSRAFTLLLNLHGKQGVVTFRFKEADLRSDLERAQFEQIHLLNCQFKYNMGWWTADEAAQAAVGHNAVSEPILNVVPKNKDGETPKGSTDSNPDAGGKSSETGDSSS</sequence>
<dbReference type="OrthoDB" id="2826907at2"/>
<organism evidence="2 3">
    <name type="scientific">Aneurinibacillus danicus</name>
    <dbReference type="NCBI Taxonomy" id="267746"/>
    <lineage>
        <taxon>Bacteria</taxon>
        <taxon>Bacillati</taxon>
        <taxon>Bacillota</taxon>
        <taxon>Bacilli</taxon>
        <taxon>Bacillales</taxon>
        <taxon>Paenibacillaceae</taxon>
        <taxon>Aneurinibacillus group</taxon>
        <taxon>Aneurinibacillus</taxon>
    </lineage>
</organism>
<name>A0A511VG93_9BACL</name>
<dbReference type="Proteomes" id="UP000321157">
    <property type="component" value="Unassembled WGS sequence"/>
</dbReference>
<evidence type="ECO:0008006" key="4">
    <source>
        <dbReference type="Google" id="ProtNLM"/>
    </source>
</evidence>
<evidence type="ECO:0000313" key="2">
    <source>
        <dbReference type="EMBL" id="GEN36573.1"/>
    </source>
</evidence>
<feature type="compositionally biased region" description="Basic residues" evidence="1">
    <location>
        <begin position="1"/>
        <end position="14"/>
    </location>
</feature>
<evidence type="ECO:0000313" key="3">
    <source>
        <dbReference type="Proteomes" id="UP000321157"/>
    </source>
</evidence>
<protein>
    <recommendedName>
        <fullName evidence="4">Portal protein</fullName>
    </recommendedName>
</protein>
<gene>
    <name evidence="2" type="ORF">ADA01nite_40330</name>
</gene>
<feature type="region of interest" description="Disordered" evidence="1">
    <location>
        <begin position="1"/>
        <end position="22"/>
    </location>
</feature>
<feature type="region of interest" description="Disordered" evidence="1">
    <location>
        <begin position="448"/>
        <end position="482"/>
    </location>
</feature>